<dbReference type="AlphaFoldDB" id="A0A3B6DNH4"/>
<dbReference type="Proteomes" id="UP000019116">
    <property type="component" value="Chromosome 2D"/>
</dbReference>
<organism evidence="7">
    <name type="scientific">Triticum aestivum</name>
    <name type="common">Wheat</name>
    <dbReference type="NCBI Taxonomy" id="4565"/>
    <lineage>
        <taxon>Eukaryota</taxon>
        <taxon>Viridiplantae</taxon>
        <taxon>Streptophyta</taxon>
        <taxon>Embryophyta</taxon>
        <taxon>Tracheophyta</taxon>
        <taxon>Spermatophyta</taxon>
        <taxon>Magnoliopsida</taxon>
        <taxon>Liliopsida</taxon>
        <taxon>Poales</taxon>
        <taxon>Poaceae</taxon>
        <taxon>BOP clade</taxon>
        <taxon>Pooideae</taxon>
        <taxon>Triticodae</taxon>
        <taxon>Triticeae</taxon>
        <taxon>Triticinae</taxon>
        <taxon>Triticum</taxon>
    </lineage>
</organism>
<dbReference type="InterPro" id="IPR044974">
    <property type="entry name" value="Disease_R_plants"/>
</dbReference>
<name>A0A3B6DNH4_WHEAT</name>
<evidence type="ECO:0000259" key="6">
    <source>
        <dbReference type="Pfam" id="PF23598"/>
    </source>
</evidence>
<proteinExistence type="predicted"/>
<evidence type="ECO:0000256" key="1">
    <source>
        <dbReference type="ARBA" id="ARBA00022737"/>
    </source>
</evidence>
<dbReference type="STRING" id="4565.A0A3B6DNH4"/>
<sequence>MHYGWVDVLHPLILEDFCPSLGHSFRKNDTESTEDDTGSDEDMVELFAEVISGGNWLVVINGLQSMEEWQLIKSIFPSECSKGHIIIITNDESVATGCVDHEYQVLNVNDVALPPSMQASDYYGYGDYKDAARSMFLSNRIEIPHDVKSQHEVRWTLEQIMYRPGVTSVWGIAGVGKSTLVRECYDHFREKLITHDIQRSAWVDVPDPFNLVEFSRLLLLDFHRPDLEAMEAAAIGIMQGQDPIQVCRKILGQGRNLVIIDGLRSTYDWDLITTALLSQPTTKTKIVIITTEESIAEHGAQQQVHNMINIKCLEDDEAYDFFKKIINPELLAHLNGKVDLAKLVAKCGGLPKVVSAMGKPLNWLFWEDMNDDFMLKLETDPQFHSLRGLLSWMHSYFDSCSDLVKPCILYLSVFPASSKIRRGRLVRRWIAEGYSRDTLGCTARENAQNRLSELVKLSIIQQVTNNNICQVNGFFREYIVSRPMEDNLVFALDGRCSPNTQPTGQHLTIMTNWQRDKNVFEGIDFARLRSLTIFGAWCSFFISIKMKRLRVLDLEDMIAIKDDDIEQIFLNLLSLKFISLRGCRNISRLPDTLGGLRQLQTLDVRFTSIVMLPSSIIKLQKLQYIHAGTVVLPDDDWTSASSEDGDGVTSQLPTATSAELEGRDSSISSGWPIVQPSPEICITESSAQAATSSEAQHCSMLPKVGWASKQSRTSVVPRLPKFAPITWSLCGSRRDRKTCSVKVPVGIEKLVALHTLGVVNVNAAGGEAFLKQLAKLTQLLKLRVCGINKKNWQLLCSALSDKNCHLESLSVRFDEDCLDDSFKPPETLKSLKLYGPIRKLPDTIKGLLNIRKVDLDMTITRPFDMHLFLKDKLPLYGILNRLCIKVQGDHKIDFSEAEFNYLDRVVNVVPRVLKMDCSSQLEVSLDYHYISRGVLVLIIQCSKGSFFRVSGIFGLSSLPHLKTVWLKGSYSEEQQAHLQELVDGHDKKPVLKLEPLQ</sequence>
<evidence type="ECO:0000259" key="5">
    <source>
        <dbReference type="Pfam" id="PF23559"/>
    </source>
</evidence>
<protein>
    <submittedName>
        <fullName evidence="7">Uncharacterized protein</fullName>
    </submittedName>
</protein>
<evidence type="ECO:0000313" key="8">
    <source>
        <dbReference type="Proteomes" id="UP000019116"/>
    </source>
</evidence>
<dbReference type="Pfam" id="PF00931">
    <property type="entry name" value="NB-ARC"/>
    <property type="match status" value="1"/>
</dbReference>
<dbReference type="GO" id="GO:0051707">
    <property type="term" value="P:response to other organism"/>
    <property type="evidence" value="ECO:0007669"/>
    <property type="project" value="UniProtKB-ARBA"/>
</dbReference>
<accession>A0A3B6DNH4</accession>
<dbReference type="Gramene" id="TraesCS2D02G577400.1">
    <property type="protein sequence ID" value="TraesCS2D02G577400.1"/>
    <property type="gene ID" value="TraesCS2D02G577400"/>
</dbReference>
<dbReference type="InterPro" id="IPR036388">
    <property type="entry name" value="WH-like_DNA-bd_sf"/>
</dbReference>
<dbReference type="Gene3D" id="1.10.10.10">
    <property type="entry name" value="Winged helix-like DNA-binding domain superfamily/Winged helix DNA-binding domain"/>
    <property type="match status" value="1"/>
</dbReference>
<evidence type="ECO:0000259" key="4">
    <source>
        <dbReference type="Pfam" id="PF00931"/>
    </source>
</evidence>
<dbReference type="Gene3D" id="3.40.50.300">
    <property type="entry name" value="P-loop containing nucleotide triphosphate hydrolases"/>
    <property type="match status" value="1"/>
</dbReference>
<dbReference type="InterPro" id="IPR027417">
    <property type="entry name" value="P-loop_NTPase"/>
</dbReference>
<dbReference type="InterPro" id="IPR002182">
    <property type="entry name" value="NB-ARC"/>
</dbReference>
<keyword evidence="1" id="KW-0677">Repeat</keyword>
<dbReference type="PANTHER" id="PTHR23155:SF1135">
    <property type="entry name" value="OS08G0246300 PROTEIN"/>
    <property type="match status" value="1"/>
</dbReference>
<reference evidence="7" key="2">
    <citation type="submission" date="2018-10" db="UniProtKB">
        <authorList>
            <consortium name="EnsemblPlants"/>
        </authorList>
    </citation>
    <scope>IDENTIFICATION</scope>
</reference>
<dbReference type="InterPro" id="IPR032675">
    <property type="entry name" value="LRR_dom_sf"/>
</dbReference>
<dbReference type="SUPFAM" id="SSF52540">
    <property type="entry name" value="P-loop containing nucleoside triphosphate hydrolases"/>
    <property type="match status" value="2"/>
</dbReference>
<keyword evidence="8" id="KW-1185">Reference proteome</keyword>
<dbReference type="InterPro" id="IPR055414">
    <property type="entry name" value="LRR_R13L4/SHOC2-like"/>
</dbReference>
<dbReference type="OMA" id="KVGWASK"/>
<dbReference type="Gene3D" id="3.80.10.10">
    <property type="entry name" value="Ribonuclease Inhibitor"/>
    <property type="match status" value="2"/>
</dbReference>
<feature type="domain" description="Disease resistance protein winged helix" evidence="5">
    <location>
        <begin position="413"/>
        <end position="471"/>
    </location>
</feature>
<feature type="domain" description="Disease resistance R13L4/SHOC-2-like LRR" evidence="6">
    <location>
        <begin position="740"/>
        <end position="981"/>
    </location>
</feature>
<feature type="region of interest" description="Disordered" evidence="3">
    <location>
        <begin position="641"/>
        <end position="667"/>
    </location>
</feature>
<dbReference type="OrthoDB" id="691071at2759"/>
<reference evidence="7" key="1">
    <citation type="submission" date="2018-08" db="EMBL/GenBank/DDBJ databases">
        <authorList>
            <person name="Rossello M."/>
        </authorList>
    </citation>
    <scope>NUCLEOTIDE SEQUENCE [LARGE SCALE GENOMIC DNA]</scope>
    <source>
        <strain evidence="7">cv. Chinese Spring</strain>
    </source>
</reference>
<evidence type="ECO:0000313" key="7">
    <source>
        <dbReference type="EnsemblPlants" id="TraesCS2D02G577400.1"/>
    </source>
</evidence>
<dbReference type="PRINTS" id="PR00364">
    <property type="entry name" value="DISEASERSIST"/>
</dbReference>
<dbReference type="EnsemblPlants" id="TraesCS2D02G577400.1">
    <property type="protein sequence ID" value="TraesCS2D02G577400.1"/>
    <property type="gene ID" value="TraesCS2D02G577400"/>
</dbReference>
<dbReference type="GO" id="GO:0006952">
    <property type="term" value="P:defense response"/>
    <property type="evidence" value="ECO:0007669"/>
    <property type="project" value="UniProtKB-KW"/>
</dbReference>
<dbReference type="SUPFAM" id="SSF52047">
    <property type="entry name" value="RNI-like"/>
    <property type="match status" value="1"/>
</dbReference>
<feature type="compositionally biased region" description="Polar residues" evidence="3">
    <location>
        <begin position="641"/>
        <end position="657"/>
    </location>
</feature>
<feature type="domain" description="NB-ARC" evidence="4">
    <location>
        <begin position="161"/>
        <end position="328"/>
    </location>
</feature>
<feature type="domain" description="Disease resistance R13L4/SHOC-2-like LRR" evidence="6">
    <location>
        <begin position="528"/>
        <end position="634"/>
    </location>
</feature>
<dbReference type="PANTHER" id="PTHR23155">
    <property type="entry name" value="DISEASE RESISTANCE PROTEIN RP"/>
    <property type="match status" value="1"/>
</dbReference>
<dbReference type="InterPro" id="IPR058922">
    <property type="entry name" value="WHD_DRP"/>
</dbReference>
<evidence type="ECO:0000256" key="3">
    <source>
        <dbReference type="SAM" id="MobiDB-lite"/>
    </source>
</evidence>
<dbReference type="Pfam" id="PF23598">
    <property type="entry name" value="LRR_14"/>
    <property type="match status" value="2"/>
</dbReference>
<dbReference type="Pfam" id="PF23559">
    <property type="entry name" value="WHD_DRP"/>
    <property type="match status" value="1"/>
</dbReference>
<keyword evidence="2" id="KW-0611">Plant defense</keyword>
<dbReference type="GO" id="GO:0043531">
    <property type="term" value="F:ADP binding"/>
    <property type="evidence" value="ECO:0007669"/>
    <property type="project" value="InterPro"/>
</dbReference>
<evidence type="ECO:0000256" key="2">
    <source>
        <dbReference type="ARBA" id="ARBA00022821"/>
    </source>
</evidence>